<feature type="compositionally biased region" description="Polar residues" evidence="1">
    <location>
        <begin position="703"/>
        <end position="712"/>
    </location>
</feature>
<feature type="region of interest" description="Disordered" evidence="1">
    <location>
        <begin position="514"/>
        <end position="575"/>
    </location>
</feature>
<feature type="compositionally biased region" description="Polar residues" evidence="1">
    <location>
        <begin position="632"/>
        <end position="650"/>
    </location>
</feature>
<feature type="compositionally biased region" description="Polar residues" evidence="1">
    <location>
        <begin position="445"/>
        <end position="460"/>
    </location>
</feature>
<dbReference type="FunFam" id="2.60.40.10:FF:000292">
    <property type="entry name" value="Target of Nesh-SH3 isoform 1"/>
    <property type="match status" value="1"/>
</dbReference>
<reference evidence="5" key="1">
    <citation type="submission" date="2025-08" db="UniProtKB">
        <authorList>
            <consortium name="RefSeq"/>
        </authorList>
    </citation>
    <scope>IDENTIFICATION</scope>
    <source>
        <tissue evidence="5">Meat</tissue>
    </source>
</reference>
<accession>A0A341CJQ9</accession>
<feature type="chain" id="PRO_5016280062" evidence="2">
    <location>
        <begin position="22"/>
        <end position="1090"/>
    </location>
</feature>
<dbReference type="GO" id="GO:0030198">
    <property type="term" value="P:extracellular matrix organization"/>
    <property type="evidence" value="ECO:0007669"/>
    <property type="project" value="TreeGrafter"/>
</dbReference>
<evidence type="ECO:0000256" key="1">
    <source>
        <dbReference type="SAM" id="MobiDB-lite"/>
    </source>
</evidence>
<dbReference type="AlphaFoldDB" id="A0A341CJQ9"/>
<feature type="region of interest" description="Disordered" evidence="1">
    <location>
        <begin position="445"/>
        <end position="501"/>
    </location>
</feature>
<keyword evidence="2" id="KW-0732">Signal</keyword>
<feature type="region of interest" description="Disordered" evidence="1">
    <location>
        <begin position="929"/>
        <end position="957"/>
    </location>
</feature>
<feature type="compositionally biased region" description="Pro residues" evidence="1">
    <location>
        <begin position="720"/>
        <end position="729"/>
    </location>
</feature>
<dbReference type="Proteomes" id="UP000252040">
    <property type="component" value="Unplaced"/>
</dbReference>
<proteinExistence type="predicted"/>
<dbReference type="RefSeq" id="XP_024615061.1">
    <property type="nucleotide sequence ID" value="XM_024759293.1"/>
</dbReference>
<feature type="compositionally biased region" description="Polar residues" evidence="1">
    <location>
        <begin position="937"/>
        <end position="947"/>
    </location>
</feature>
<evidence type="ECO:0000313" key="4">
    <source>
        <dbReference type="Proteomes" id="UP000252040"/>
    </source>
</evidence>
<feature type="region of interest" description="Disordered" evidence="1">
    <location>
        <begin position="386"/>
        <end position="431"/>
    </location>
</feature>
<feature type="compositionally biased region" description="Low complexity" evidence="1">
    <location>
        <begin position="620"/>
        <end position="631"/>
    </location>
</feature>
<dbReference type="InterPro" id="IPR036116">
    <property type="entry name" value="FN3_sf"/>
</dbReference>
<feature type="compositionally biased region" description="Basic residues" evidence="1">
    <location>
        <begin position="464"/>
        <end position="474"/>
    </location>
</feature>
<gene>
    <name evidence="5" type="primary">ABI3BP</name>
</gene>
<feature type="domain" description="Fibronectin type-III" evidence="3">
    <location>
        <begin position="116"/>
        <end position="214"/>
    </location>
</feature>
<dbReference type="InterPro" id="IPR003961">
    <property type="entry name" value="FN3_dom"/>
</dbReference>
<dbReference type="InterPro" id="IPR013783">
    <property type="entry name" value="Ig-like_fold"/>
</dbReference>
<sequence>MLSSLGCLLLCGSIALALGNAQKLPKGKRPNLKVHINTTSDSILLKFLRPNPNVKLEGFLLGYGSNLSPNQYFPLPAEGKYTEAVVDAEPKYLIVVRPAPPPSQKKSCSGKARSRKPLQLVVGTLTPSSVFLSWGFLINPHHDWTLPSHCPNDRFYTIRYREKDKEKKWIFQLCPATETIVENLKPDTVYEFGVKDNVEGGIWSKIFNHKTIVGSKNKVNGKIQSTYDQVHTVPAYVPKKLIPVTIIKQVIQNVTHRASTKSPEKTPSGGTILVHLVIPGLNETTIKLPTSIMFEISDAIKTQLAKNETLALPAESKTPEIEKIPAQPVTVTPESVPRTTKPTVSSALDISETIPASSQKPWIVPTSKISEDSKILLPQTATYDVFSSPTTSDEPEISEPHTATSDPFLDSVPSKTSRTLEQPRATLAPSETPFVPQKLEIFTSPEMQPTTPAPLQTTSVPSTPKRRFRPKTPRTKPERTTSPGTITSKISKSPEPTRTTLAPSKTQFISLKPKIPLSPEVTHTKPVPKQTPRAPPKPKISPRLRIPPTQPAPKVFQHVTPKPKTSPSPEMSYTQPVPRDVLLPHKPDPEVSQSEPVLQPVTFRIDLPETTLAPLETRGSPFIPMISPSSSQEELQTTLAETDQSTQELFTTKFPRTTELAKTTQAPHRLYTTPVKPRTPDKPHIRPGVKQAPLPSGADRNVSVDSSYSTKKPATIPGTRRPPLPPRPMPPRRKPLPPNNVTGKPGSAGIISSGRVTSPPLRATLRPTEAPLERTETDKKQPTAPASGEDLGNMTDFSSSPTRETDPLGKPRFKGPHVRYIQKPDNRPCSITDSVKRFPKEEATEGNATSPPQNPPTNLTVVTVEGCPSFVILDWDKPLNDTVTEYEVISRENGSFSGKNKSIQTTNQTFSTVENLKPDTSYEFQVKPKNPLGEGPPSNTVAFSTESADPRVSEPVSAGRDAIWTERPFNSDSYSECKGKQYVKRTWYKKFVGVQLCNSLRYKIYLSDSLTGKFYNIGDQRGHGEDHCQFVDSFLDGRTGQQLSSDQLPTKEGYFRAVRQEPVQFGEIGGHTQINYVQWYECGTTIPGKW</sequence>
<dbReference type="SMART" id="SM00060">
    <property type="entry name" value="FN3"/>
    <property type="match status" value="2"/>
</dbReference>
<dbReference type="InterPro" id="IPR049109">
    <property type="entry name" value="TARSH/FNDC1_C"/>
</dbReference>
<feature type="compositionally biased region" description="Polar residues" evidence="1">
    <location>
        <begin position="484"/>
        <end position="501"/>
    </location>
</feature>
<dbReference type="GO" id="GO:0010811">
    <property type="term" value="P:positive regulation of cell-substrate adhesion"/>
    <property type="evidence" value="ECO:0007669"/>
    <property type="project" value="TreeGrafter"/>
</dbReference>
<dbReference type="SUPFAM" id="SSF49265">
    <property type="entry name" value="Fibronectin type III"/>
    <property type="match status" value="2"/>
</dbReference>
<dbReference type="PROSITE" id="PS50853">
    <property type="entry name" value="FN3"/>
    <property type="match status" value="2"/>
</dbReference>
<dbReference type="Pfam" id="PF21731">
    <property type="entry name" value="TARSH_C"/>
    <property type="match status" value="1"/>
</dbReference>
<keyword evidence="4" id="KW-1185">Reference proteome</keyword>
<evidence type="ECO:0000259" key="3">
    <source>
        <dbReference type="PROSITE" id="PS50853"/>
    </source>
</evidence>
<protein>
    <submittedName>
        <fullName evidence="5">Target of Nesh-SH3 isoform X3</fullName>
    </submittedName>
</protein>
<dbReference type="PANTHER" id="PTHR23197:SF10">
    <property type="entry name" value="TARGET OF NESH-SH3"/>
    <property type="match status" value="1"/>
</dbReference>
<dbReference type="Gene3D" id="2.60.40.10">
    <property type="entry name" value="Immunoglobulins"/>
    <property type="match status" value="2"/>
</dbReference>
<name>A0A341CJQ9_NEOAA</name>
<organism evidence="4 5">
    <name type="scientific">Neophocaena asiaeorientalis asiaeorientalis</name>
    <name type="common">Yangtze finless porpoise</name>
    <name type="synonym">Neophocaena phocaenoides subsp. asiaeorientalis</name>
    <dbReference type="NCBI Taxonomy" id="1706337"/>
    <lineage>
        <taxon>Eukaryota</taxon>
        <taxon>Metazoa</taxon>
        <taxon>Chordata</taxon>
        <taxon>Craniata</taxon>
        <taxon>Vertebrata</taxon>
        <taxon>Euteleostomi</taxon>
        <taxon>Mammalia</taxon>
        <taxon>Eutheria</taxon>
        <taxon>Laurasiatheria</taxon>
        <taxon>Artiodactyla</taxon>
        <taxon>Whippomorpha</taxon>
        <taxon>Cetacea</taxon>
        <taxon>Odontoceti</taxon>
        <taxon>Phocoenidae</taxon>
        <taxon>Neophocaena</taxon>
    </lineage>
</organism>
<dbReference type="CDD" id="cd00063">
    <property type="entry name" value="FN3"/>
    <property type="match status" value="2"/>
</dbReference>
<dbReference type="CTD" id="25890"/>
<dbReference type="GeneID" id="112409288"/>
<feature type="domain" description="Fibronectin type-III" evidence="3">
    <location>
        <begin position="855"/>
        <end position="948"/>
    </location>
</feature>
<feature type="region of interest" description="Disordered" evidence="1">
    <location>
        <begin position="615"/>
        <end position="833"/>
    </location>
</feature>
<evidence type="ECO:0000256" key="2">
    <source>
        <dbReference type="SAM" id="SignalP"/>
    </source>
</evidence>
<feature type="compositionally biased region" description="Basic and acidic residues" evidence="1">
    <location>
        <begin position="771"/>
        <end position="781"/>
    </location>
</feature>
<dbReference type="Pfam" id="PF00041">
    <property type="entry name" value="fn3"/>
    <property type="match status" value="1"/>
</dbReference>
<feature type="compositionally biased region" description="Polar residues" evidence="1">
    <location>
        <begin position="563"/>
        <end position="575"/>
    </location>
</feature>
<dbReference type="PANTHER" id="PTHR23197">
    <property type="entry name" value="TARSH-RELATED FIBRONECTIN DOMAIN-CONTAINING"/>
    <property type="match status" value="1"/>
</dbReference>
<evidence type="ECO:0000313" key="5">
    <source>
        <dbReference type="RefSeq" id="XP_024615061.1"/>
    </source>
</evidence>
<feature type="signal peptide" evidence="2">
    <location>
        <begin position="1"/>
        <end position="21"/>
    </location>
</feature>
<dbReference type="FunFam" id="2.60.40.10:FF:000288">
    <property type="entry name" value="target of Nesh-SH3 isoform X5"/>
    <property type="match status" value="1"/>
</dbReference>